<gene>
    <name evidence="2" type="ORF">GCM10010841_09100</name>
</gene>
<organism evidence="2 3">
    <name type="scientific">Deinococcus aerophilus</name>
    <dbReference type="NCBI Taxonomy" id="522488"/>
    <lineage>
        <taxon>Bacteria</taxon>
        <taxon>Thermotogati</taxon>
        <taxon>Deinococcota</taxon>
        <taxon>Deinococci</taxon>
        <taxon>Deinococcales</taxon>
        <taxon>Deinococcaceae</taxon>
        <taxon>Deinococcus</taxon>
    </lineage>
</organism>
<comment type="caution">
    <text evidence="2">The sequence shown here is derived from an EMBL/GenBank/DDBJ whole genome shotgun (WGS) entry which is preliminary data.</text>
</comment>
<name>A0ABQ2GMS4_9DEIO</name>
<dbReference type="EMBL" id="BMOM01000005">
    <property type="protein sequence ID" value="GGM02724.1"/>
    <property type="molecule type" value="Genomic_DNA"/>
</dbReference>
<protein>
    <recommendedName>
        <fullName evidence="4">Lipoprotein</fullName>
    </recommendedName>
</protein>
<evidence type="ECO:0000313" key="3">
    <source>
        <dbReference type="Proteomes" id="UP000661918"/>
    </source>
</evidence>
<dbReference type="RefSeq" id="WP_229752880.1">
    <property type="nucleotide sequence ID" value="NZ_BMOM01000005.1"/>
</dbReference>
<dbReference type="PROSITE" id="PS51257">
    <property type="entry name" value="PROKAR_LIPOPROTEIN"/>
    <property type="match status" value="1"/>
</dbReference>
<evidence type="ECO:0008006" key="4">
    <source>
        <dbReference type="Google" id="ProtNLM"/>
    </source>
</evidence>
<sequence length="157" mass="16089">MKSMPFPRSLPVRIVLAAAALGLAGCGSLNAAPAPLAGDLLSAPTTLNLNGQVLKVAAQPQLSGAVFSVRVRVAAGSAAPNVSSLKVMGMYAITDSGVWKAPRMTALTSGCAAQLCARGSGGAGDLQSGERTQIVTELQDSHGRTYWLRDARTRAVK</sequence>
<evidence type="ECO:0000313" key="2">
    <source>
        <dbReference type="EMBL" id="GGM02724.1"/>
    </source>
</evidence>
<feature type="signal peptide" evidence="1">
    <location>
        <begin position="1"/>
        <end position="31"/>
    </location>
</feature>
<proteinExistence type="predicted"/>
<feature type="chain" id="PRO_5046022849" description="Lipoprotein" evidence="1">
    <location>
        <begin position="32"/>
        <end position="157"/>
    </location>
</feature>
<accession>A0ABQ2GMS4</accession>
<dbReference type="Proteomes" id="UP000661918">
    <property type="component" value="Unassembled WGS sequence"/>
</dbReference>
<reference evidence="3" key="1">
    <citation type="journal article" date="2019" name="Int. J. Syst. Evol. Microbiol.">
        <title>The Global Catalogue of Microorganisms (GCM) 10K type strain sequencing project: providing services to taxonomists for standard genome sequencing and annotation.</title>
        <authorList>
            <consortium name="The Broad Institute Genomics Platform"/>
            <consortium name="The Broad Institute Genome Sequencing Center for Infectious Disease"/>
            <person name="Wu L."/>
            <person name="Ma J."/>
        </authorList>
    </citation>
    <scope>NUCLEOTIDE SEQUENCE [LARGE SCALE GENOMIC DNA]</scope>
    <source>
        <strain evidence="3">JCM 15443</strain>
    </source>
</reference>
<keyword evidence="3" id="KW-1185">Reference proteome</keyword>
<evidence type="ECO:0000256" key="1">
    <source>
        <dbReference type="SAM" id="SignalP"/>
    </source>
</evidence>
<keyword evidence="1" id="KW-0732">Signal</keyword>